<reference evidence="3 4" key="1">
    <citation type="submission" date="2018-12" db="EMBL/GenBank/DDBJ databases">
        <title>Complete genome sequence of Flaviflexus sp. H23T48.</title>
        <authorList>
            <person name="Bae J.-W."/>
            <person name="Lee J.-Y."/>
        </authorList>
    </citation>
    <scope>NUCLEOTIDE SEQUENCE [LARGE SCALE GENOMIC DNA]</scope>
    <source>
        <strain evidence="3 4">H23T48</strain>
    </source>
</reference>
<evidence type="ECO:0000256" key="1">
    <source>
        <dbReference type="ARBA" id="ARBA00022603"/>
    </source>
</evidence>
<dbReference type="GO" id="GO:0031167">
    <property type="term" value="P:rRNA methylation"/>
    <property type="evidence" value="ECO:0007669"/>
    <property type="project" value="InterPro"/>
</dbReference>
<dbReference type="PROSITE" id="PS00092">
    <property type="entry name" value="N6_MTASE"/>
    <property type="match status" value="1"/>
</dbReference>
<dbReference type="Gene3D" id="3.40.50.150">
    <property type="entry name" value="Vaccinia Virus protein VP39"/>
    <property type="match status" value="1"/>
</dbReference>
<gene>
    <name evidence="3" type="ORF">EJ997_05120</name>
</gene>
<dbReference type="Pfam" id="PF03602">
    <property type="entry name" value="Cons_hypoth95"/>
    <property type="match status" value="1"/>
</dbReference>
<evidence type="ECO:0000313" key="3">
    <source>
        <dbReference type="EMBL" id="AZQ76815.1"/>
    </source>
</evidence>
<sequence>MPRIVSGTAKGTTIKVPKSARPTPDMVREAIFSRLEHRGYLDNTDVLDVYAGSGAFGLEAASRGARTVTAVDANREAVSTIKANAKKTGLDVLVVNQKAEAFLGTIGRSYDLIFLDPPYDMAEEALANAIAKAAPLLVHDGLLLVERDKHSPEPTWPSSLVKDDEKTWGDTVIWSALGAEYARSLDS</sequence>
<accession>A0A3S9PWV1</accession>
<dbReference type="GO" id="GO:0003676">
    <property type="term" value="F:nucleic acid binding"/>
    <property type="evidence" value="ECO:0007669"/>
    <property type="project" value="InterPro"/>
</dbReference>
<evidence type="ECO:0000313" key="4">
    <source>
        <dbReference type="Proteomes" id="UP000280344"/>
    </source>
</evidence>
<dbReference type="KEGG" id="flh:EJ997_05120"/>
<dbReference type="PANTHER" id="PTHR43542:SF1">
    <property type="entry name" value="METHYLTRANSFERASE"/>
    <property type="match status" value="1"/>
</dbReference>
<organism evidence="3 4">
    <name type="scientific">Flaviflexus ciconiae</name>
    <dbReference type="NCBI Taxonomy" id="2496867"/>
    <lineage>
        <taxon>Bacteria</taxon>
        <taxon>Bacillati</taxon>
        <taxon>Actinomycetota</taxon>
        <taxon>Actinomycetes</taxon>
        <taxon>Actinomycetales</taxon>
        <taxon>Actinomycetaceae</taxon>
        <taxon>Flaviflexus</taxon>
    </lineage>
</organism>
<protein>
    <submittedName>
        <fullName evidence="3">Methyltransferase domain-containing protein</fullName>
    </submittedName>
</protein>
<dbReference type="CDD" id="cd02440">
    <property type="entry name" value="AdoMet_MTases"/>
    <property type="match status" value="1"/>
</dbReference>
<dbReference type="Proteomes" id="UP000280344">
    <property type="component" value="Chromosome"/>
</dbReference>
<dbReference type="AlphaFoldDB" id="A0A3S9PWV1"/>
<dbReference type="PIRSF" id="PIRSF004553">
    <property type="entry name" value="CHP00095"/>
    <property type="match status" value="1"/>
</dbReference>
<name>A0A3S9PWV1_9ACTO</name>
<dbReference type="InterPro" id="IPR029063">
    <property type="entry name" value="SAM-dependent_MTases_sf"/>
</dbReference>
<dbReference type="SUPFAM" id="SSF53335">
    <property type="entry name" value="S-adenosyl-L-methionine-dependent methyltransferases"/>
    <property type="match status" value="1"/>
</dbReference>
<evidence type="ECO:0000256" key="2">
    <source>
        <dbReference type="ARBA" id="ARBA00022679"/>
    </source>
</evidence>
<dbReference type="InterPro" id="IPR002052">
    <property type="entry name" value="DNA_methylase_N6_adenine_CS"/>
</dbReference>
<proteinExistence type="predicted"/>
<dbReference type="PANTHER" id="PTHR43542">
    <property type="entry name" value="METHYLTRANSFERASE"/>
    <property type="match status" value="1"/>
</dbReference>
<dbReference type="EMBL" id="CP034593">
    <property type="protein sequence ID" value="AZQ76815.1"/>
    <property type="molecule type" value="Genomic_DNA"/>
</dbReference>
<dbReference type="OrthoDB" id="9803017at2"/>
<keyword evidence="2 3" id="KW-0808">Transferase</keyword>
<dbReference type="RefSeq" id="WP_126703621.1">
    <property type="nucleotide sequence ID" value="NZ_CP034593.1"/>
</dbReference>
<dbReference type="GO" id="GO:0008168">
    <property type="term" value="F:methyltransferase activity"/>
    <property type="evidence" value="ECO:0007669"/>
    <property type="project" value="UniProtKB-KW"/>
</dbReference>
<dbReference type="InterPro" id="IPR004398">
    <property type="entry name" value="RNA_MeTrfase_RsmD"/>
</dbReference>
<keyword evidence="4" id="KW-1185">Reference proteome</keyword>
<keyword evidence="1 3" id="KW-0489">Methyltransferase</keyword>